<dbReference type="GeneID" id="93586737"/>
<evidence type="ECO:0000313" key="4">
    <source>
        <dbReference type="Proteomes" id="UP000283090"/>
    </source>
</evidence>
<dbReference type="InterPro" id="IPR021476">
    <property type="entry name" value="Egh16-like"/>
</dbReference>
<name>A0A437A4W1_ARTFL</name>
<dbReference type="Proteomes" id="UP000283090">
    <property type="component" value="Unassembled WGS sequence"/>
</dbReference>
<comment type="caution">
    <text evidence="3">The sequence shown here is derived from an EMBL/GenBank/DDBJ whole genome shotgun (WGS) entry which is preliminary data.</text>
</comment>
<dbReference type="PANTHER" id="PTHR34618">
    <property type="entry name" value="SURFACE PROTEIN MAS1, PUTATIVE-RELATED"/>
    <property type="match status" value="1"/>
</dbReference>
<feature type="signal peptide" evidence="2">
    <location>
        <begin position="1"/>
        <end position="20"/>
    </location>
</feature>
<feature type="chain" id="PRO_5018983799" evidence="2">
    <location>
        <begin position="21"/>
        <end position="437"/>
    </location>
</feature>
<feature type="compositionally biased region" description="Pro residues" evidence="1">
    <location>
        <begin position="264"/>
        <end position="275"/>
    </location>
</feature>
<dbReference type="OrthoDB" id="5418436at2759"/>
<evidence type="ECO:0000256" key="2">
    <source>
        <dbReference type="SAM" id="SignalP"/>
    </source>
</evidence>
<keyword evidence="4" id="KW-1185">Reference proteome</keyword>
<dbReference type="VEuPathDB" id="FungiDB:DFL_004426"/>
<feature type="region of interest" description="Disordered" evidence="1">
    <location>
        <begin position="390"/>
        <end position="437"/>
    </location>
</feature>
<proteinExistence type="predicted"/>
<organism evidence="3 4">
    <name type="scientific">Arthrobotrys flagrans</name>
    <name type="common">Nematode-trapping fungus</name>
    <name type="synonym">Trichothecium flagrans</name>
    <dbReference type="NCBI Taxonomy" id="97331"/>
    <lineage>
        <taxon>Eukaryota</taxon>
        <taxon>Fungi</taxon>
        <taxon>Dikarya</taxon>
        <taxon>Ascomycota</taxon>
        <taxon>Pezizomycotina</taxon>
        <taxon>Orbiliomycetes</taxon>
        <taxon>Orbiliales</taxon>
        <taxon>Orbiliaceae</taxon>
        <taxon>Arthrobotrys</taxon>
    </lineage>
</organism>
<evidence type="ECO:0000313" key="3">
    <source>
        <dbReference type="EMBL" id="RVD86135.1"/>
    </source>
</evidence>
<dbReference type="AlphaFoldDB" id="A0A437A4W1"/>
<evidence type="ECO:0000256" key="1">
    <source>
        <dbReference type="SAM" id="MobiDB-lite"/>
    </source>
</evidence>
<reference evidence="3 4" key="1">
    <citation type="submission" date="2019-01" db="EMBL/GenBank/DDBJ databases">
        <title>Intercellular communication is required for trap formation in the nematode-trapping fungus Duddingtonia flagrans.</title>
        <authorList>
            <person name="Youssar L."/>
            <person name="Wernet V."/>
            <person name="Hensel N."/>
            <person name="Hildebrandt H.-G."/>
            <person name="Fischer R."/>
        </authorList>
    </citation>
    <scope>NUCLEOTIDE SEQUENCE [LARGE SCALE GENOMIC DNA]</scope>
    <source>
        <strain evidence="3 4">CBS H-5679</strain>
    </source>
</reference>
<dbReference type="EMBL" id="SAEB01000006">
    <property type="protein sequence ID" value="RVD86135.1"/>
    <property type="molecule type" value="Genomic_DNA"/>
</dbReference>
<dbReference type="Pfam" id="PF11327">
    <property type="entry name" value="Egh16-like"/>
    <property type="match status" value="1"/>
</dbReference>
<accession>A0A437A4W1</accession>
<gene>
    <name evidence="3" type="ORF">DFL_004426</name>
</gene>
<feature type="compositionally biased region" description="Basic residues" evidence="1">
    <location>
        <begin position="413"/>
        <end position="437"/>
    </location>
</feature>
<protein>
    <submittedName>
        <fullName evidence="3">Uncharacterized protein</fullName>
    </submittedName>
</protein>
<feature type="compositionally biased region" description="Low complexity" evidence="1">
    <location>
        <begin position="390"/>
        <end position="412"/>
    </location>
</feature>
<dbReference type="PANTHER" id="PTHR34618:SF4">
    <property type="entry name" value="CAS1"/>
    <property type="match status" value="1"/>
</dbReference>
<feature type="region of interest" description="Disordered" evidence="1">
    <location>
        <begin position="261"/>
        <end position="281"/>
    </location>
</feature>
<feature type="region of interest" description="Disordered" evidence="1">
    <location>
        <begin position="297"/>
        <end position="352"/>
    </location>
</feature>
<dbReference type="RefSeq" id="XP_067491679.1">
    <property type="nucleotide sequence ID" value="XM_067633519.1"/>
</dbReference>
<keyword evidence="2" id="KW-0732">Signal</keyword>
<sequence>MHIKYAAALAIVALAPEISGHAVWDNAIGDADPTIRGYVIGKQQKLENRKGTTQIPFQQDIPVLKNPIVPPGKQSKWWGKPRTYWQNGCGATIHDQDLWWKNHKDKKMRDSFAKLAVNRRNPVIYQIPVKKMLDWAGITKTMAKTNQLIKVSPGGWIRIMHYQVNADGAGPLKCKISSTGQPSNWNPGWIVPAAKDQVPGPQKNSFRAQGTMQLFPFTVTIPKNIKCTGTYEGRENICMMRCENFAANGPFGGCIPFQLILPEPEAPPPPPPPVPDNSENIGETTEADKVKLTDADEEEVAAAAGPEVVDETADPAAVVESKAETANEDDIKDDKADDTPEEDAADKKMRRIVKRQSDDDALAVALGGEDTPPAQVEVAKQQLKKLPAAQKAQLKSKLNAGKAANKAAANKAAPKKPVPKKPAPKKPAPKKGAKKDN</sequence>